<reference evidence="1 2" key="2">
    <citation type="journal article" date="2019" name="Int. J. Syst. Evol. Microbiol.">
        <title>Description and complete genome sequence of Bradyrhizobium amphicarpaeae sp. nov., harbouring photosystem and nitrogen-fixation genes.</title>
        <authorList>
            <person name="Bromfield E.S.P."/>
            <person name="Cloutier S."/>
            <person name="Nguyen H.D.T."/>
        </authorList>
    </citation>
    <scope>NUCLEOTIDE SEQUENCE [LARGE SCALE GENOMIC DNA]</scope>
    <source>
        <strain evidence="1 2">39S1MB</strain>
    </source>
</reference>
<organism evidence="1 2">
    <name type="scientific">Bradyrhizobium amphicarpaeae</name>
    <dbReference type="NCBI Taxonomy" id="1404768"/>
    <lineage>
        <taxon>Bacteria</taxon>
        <taxon>Pseudomonadati</taxon>
        <taxon>Pseudomonadota</taxon>
        <taxon>Alphaproteobacteria</taxon>
        <taxon>Hyphomicrobiales</taxon>
        <taxon>Nitrobacteraceae</taxon>
        <taxon>Bradyrhizobium</taxon>
    </lineage>
</organism>
<dbReference type="Proteomes" id="UP000215884">
    <property type="component" value="Chromosome"/>
</dbReference>
<evidence type="ECO:0000313" key="2">
    <source>
        <dbReference type="Proteomes" id="UP000215884"/>
    </source>
</evidence>
<protein>
    <submittedName>
        <fullName evidence="1">Uncharacterized protein</fullName>
    </submittedName>
</protein>
<dbReference type="AlphaFoldDB" id="A0A2U8PTJ3"/>
<name>A0A2U8PTJ3_9BRAD</name>
<sequence>MSKHPPEHGATARPTNGRNQAIKGVTCMRPIVTLCAIVLSLAAGIDRAAADWQSSSRVHCATTCAQFGGAVTSDYFGDTRTKYHVCRTNVNSEGGRAGYNLEKYGPGSKKCVVGYGGKEFATYEYSCLCNR</sequence>
<evidence type="ECO:0000313" key="1">
    <source>
        <dbReference type="EMBL" id="AWM00961.1"/>
    </source>
</evidence>
<keyword evidence="2" id="KW-1185">Reference proteome</keyword>
<dbReference type="RefSeq" id="WP_094896745.1">
    <property type="nucleotide sequence ID" value="NZ_CP029426.2"/>
</dbReference>
<reference evidence="1 2" key="1">
    <citation type="journal article" date="2017" name="Syst. Appl. Microbiol.">
        <title>Soybeans inoculated with root zone soils of Canadian native legumes harbour diverse and novel Bradyrhizobium spp. that possess agricultural potential.</title>
        <authorList>
            <person name="Bromfield E.S.P."/>
            <person name="Cloutier S."/>
            <person name="Tambong J.T."/>
            <person name="Tran Thi T.V."/>
        </authorList>
    </citation>
    <scope>NUCLEOTIDE SEQUENCE [LARGE SCALE GENOMIC DNA]</scope>
    <source>
        <strain evidence="1 2">39S1MB</strain>
    </source>
</reference>
<dbReference type="KEGG" id="brq:CIT40_13590"/>
<proteinExistence type="predicted"/>
<accession>A0A2U8PTJ3</accession>
<dbReference type="EMBL" id="CP029426">
    <property type="protein sequence ID" value="AWM00961.1"/>
    <property type="molecule type" value="Genomic_DNA"/>
</dbReference>
<gene>
    <name evidence="1" type="ORF">CIT40_13590</name>
</gene>